<dbReference type="PANTHER" id="PTHR21668">
    <property type="entry name" value="EIF-1A"/>
    <property type="match status" value="1"/>
</dbReference>
<evidence type="ECO:0000259" key="6">
    <source>
        <dbReference type="PROSITE" id="PS50832"/>
    </source>
</evidence>
<dbReference type="GO" id="GO:0003723">
    <property type="term" value="F:RNA binding"/>
    <property type="evidence" value="ECO:0007669"/>
    <property type="project" value="InterPro"/>
</dbReference>
<dbReference type="EMBL" id="JAHQXE010000002">
    <property type="protein sequence ID" value="MBV0902026.1"/>
    <property type="molecule type" value="Genomic_DNA"/>
</dbReference>
<dbReference type="CDD" id="cd05793">
    <property type="entry name" value="S1_IF1A"/>
    <property type="match status" value="1"/>
</dbReference>
<dbReference type="InterPro" id="IPR006196">
    <property type="entry name" value="RNA-binding_domain_S1_IF1"/>
</dbReference>
<dbReference type="Proteomes" id="UP001166304">
    <property type="component" value="Unassembled WGS sequence"/>
</dbReference>
<evidence type="ECO:0000313" key="8">
    <source>
        <dbReference type="Proteomes" id="UP001166304"/>
    </source>
</evidence>
<dbReference type="InterPro" id="IPR018104">
    <property type="entry name" value="TIF_eIF-1A_CS"/>
</dbReference>
<evidence type="ECO:0000256" key="3">
    <source>
        <dbReference type="ARBA" id="ARBA00022917"/>
    </source>
</evidence>
<dbReference type="AlphaFoldDB" id="A0AA41G218"/>
<dbReference type="InterPro" id="IPR001253">
    <property type="entry name" value="TIF_eIF-1A"/>
</dbReference>
<gene>
    <name evidence="5" type="primary">eif1a</name>
    <name evidence="7" type="ORF">KTS37_09515</name>
</gene>
<keyword evidence="2 5" id="KW-0396">Initiation factor</keyword>
<name>A0AA41G218_9EURY</name>
<dbReference type="HAMAP" id="MF_00216">
    <property type="entry name" value="aIF_1A"/>
    <property type="match status" value="1"/>
</dbReference>
<evidence type="ECO:0000256" key="4">
    <source>
        <dbReference type="ARBA" id="ARBA00025502"/>
    </source>
</evidence>
<dbReference type="NCBIfam" id="NF003083">
    <property type="entry name" value="PRK04012.1-2"/>
    <property type="match status" value="1"/>
</dbReference>
<dbReference type="PROSITE" id="PS01262">
    <property type="entry name" value="IF1A"/>
    <property type="match status" value="1"/>
</dbReference>
<reference evidence="7" key="1">
    <citation type="submission" date="2021-06" db="EMBL/GenBank/DDBJ databases">
        <title>New haloarchaea isolates fom saline soil.</title>
        <authorList>
            <person name="Duran-Viseras A."/>
            <person name="Sanchez-Porro C.S."/>
            <person name="Ventosa A."/>
        </authorList>
    </citation>
    <scope>NUCLEOTIDE SEQUENCE</scope>
    <source>
        <strain evidence="7">JCM 18369</strain>
    </source>
</reference>
<dbReference type="PROSITE" id="PS50832">
    <property type="entry name" value="S1_IF1_TYPE"/>
    <property type="match status" value="1"/>
</dbReference>
<proteinExistence type="inferred from homology"/>
<keyword evidence="8" id="KW-1185">Reference proteome</keyword>
<evidence type="ECO:0000256" key="1">
    <source>
        <dbReference type="ARBA" id="ARBA00007392"/>
    </source>
</evidence>
<evidence type="ECO:0000313" key="7">
    <source>
        <dbReference type="EMBL" id="MBV0902026.1"/>
    </source>
</evidence>
<dbReference type="NCBIfam" id="NF003085">
    <property type="entry name" value="PRK04012.1-5"/>
    <property type="match status" value="1"/>
</dbReference>
<comment type="similarity">
    <text evidence="1 5">Belongs to the eIF-1A family.</text>
</comment>
<dbReference type="Pfam" id="PF01176">
    <property type="entry name" value="eIF-1a"/>
    <property type="match status" value="1"/>
</dbReference>
<comment type="caution">
    <text evidence="7">The sequence shown here is derived from an EMBL/GenBank/DDBJ whole genome shotgun (WGS) entry which is preliminary data.</text>
</comment>
<dbReference type="InterPro" id="IPR012340">
    <property type="entry name" value="NA-bd_OB-fold"/>
</dbReference>
<accession>A0AA41G218</accession>
<evidence type="ECO:0000256" key="5">
    <source>
        <dbReference type="HAMAP-Rule" id="MF_00216"/>
    </source>
</evidence>
<dbReference type="NCBIfam" id="NF003084">
    <property type="entry name" value="PRK04012.1-3"/>
    <property type="match status" value="1"/>
</dbReference>
<protein>
    <recommendedName>
        <fullName evidence="5">Translation initiation factor 1A</fullName>
        <shortName evidence="5">aIF-1A</shortName>
    </recommendedName>
</protein>
<sequence length="98" mass="11371">MSDDSGRRNLRMPTSDELFAVVTEHLGGNHVRILCEDGETRMGRIPGRMKFRTWINEDDIVLAEPWDWQDEKANIEWRYKGQDADQLRAEGHIDSLTA</sequence>
<feature type="domain" description="S1-like" evidence="6">
    <location>
        <begin position="6"/>
        <end position="80"/>
    </location>
</feature>
<dbReference type="SMART" id="SM00652">
    <property type="entry name" value="eIF1a"/>
    <property type="match status" value="1"/>
</dbReference>
<comment type="function">
    <text evidence="4 5">Seems to be required for maximal rate of protein biosynthesis. Enhances ribosome dissociation into subunits and stabilizes the binding of the initiator Met-tRNA(I) to 40 S ribosomal subunits.</text>
</comment>
<keyword evidence="3 5" id="KW-0648">Protein biosynthesis</keyword>
<dbReference type="Gene3D" id="2.40.50.140">
    <property type="entry name" value="Nucleic acid-binding proteins"/>
    <property type="match status" value="1"/>
</dbReference>
<organism evidence="7 8">
    <name type="scientific">Haloarcula salina</name>
    <dbReference type="NCBI Taxonomy" id="1429914"/>
    <lineage>
        <taxon>Archaea</taxon>
        <taxon>Methanobacteriati</taxon>
        <taxon>Methanobacteriota</taxon>
        <taxon>Stenosarchaea group</taxon>
        <taxon>Halobacteria</taxon>
        <taxon>Halobacteriales</taxon>
        <taxon>Haloarculaceae</taxon>
        <taxon>Haloarcula</taxon>
    </lineage>
</organism>
<dbReference type="SUPFAM" id="SSF50249">
    <property type="entry name" value="Nucleic acid-binding proteins"/>
    <property type="match status" value="1"/>
</dbReference>
<dbReference type="GO" id="GO:0003743">
    <property type="term" value="F:translation initiation factor activity"/>
    <property type="evidence" value="ECO:0007669"/>
    <property type="project" value="UniProtKB-UniRule"/>
</dbReference>
<evidence type="ECO:0000256" key="2">
    <source>
        <dbReference type="ARBA" id="ARBA00022540"/>
    </source>
</evidence>
<dbReference type="RefSeq" id="WP_162413203.1">
    <property type="nucleotide sequence ID" value="NZ_JAHQXE010000002.1"/>
</dbReference>